<dbReference type="InterPro" id="IPR049174">
    <property type="entry name" value="Beta-AFase-like"/>
</dbReference>
<evidence type="ECO:0000259" key="2">
    <source>
        <dbReference type="Pfam" id="PF07944"/>
    </source>
</evidence>
<protein>
    <recommendedName>
        <fullName evidence="6">Non-reducing end beta-L-arabinofuranosidase</fullName>
    </recommendedName>
</protein>
<evidence type="ECO:0000256" key="1">
    <source>
        <dbReference type="SAM" id="SignalP"/>
    </source>
</evidence>
<dbReference type="EMBL" id="LN515532">
    <property type="protein sequence ID" value="CEA16351.1"/>
    <property type="molecule type" value="Genomic_DNA"/>
</dbReference>
<organism evidence="4 5">
    <name type="scientific">Fermentimonas caenicola</name>
    <dbReference type="NCBI Taxonomy" id="1562970"/>
    <lineage>
        <taxon>Bacteria</taxon>
        <taxon>Pseudomonadati</taxon>
        <taxon>Bacteroidota</taxon>
        <taxon>Bacteroidia</taxon>
        <taxon>Bacteroidales</taxon>
        <taxon>Dysgonomonadaceae</taxon>
        <taxon>Fermentimonas</taxon>
    </lineage>
</organism>
<dbReference type="STRING" id="1562970.ING2E5B_1603"/>
<dbReference type="HOGENOM" id="CLU_430073_0_0_10"/>
<dbReference type="InterPro" id="IPR008928">
    <property type="entry name" value="6-hairpin_glycosidase_sf"/>
</dbReference>
<sequence>MKIKTVIIITTLALTFSASNAQDKLSVSFDVILNGFVGDKMKASYENRILAQDAERLIEPFTVRDEHSCWQGEFWGKWFTSAVLAYRYIPTPELADKLKQAAYGLMETQTNDGYIGNYAPESRLKAWDIWGRKYCMLGLIAYYDITNDEKALESAAKEADFLIKELNDKNSKIVLMGNHRGMAASSVLEPICQLYVRTGNKKYLQFAEEIVSQWETDEGPQLISKADIPVSQRFPKPVDNWYGWEQGQKAYEMMSCYEGLLELFRITGKEEYKEAVEKTWQSIIDSEINIAGSGSAMEAWFSGREKQTIPIAHYQETCVTATWIKFNQQLLRLTGEAKYADEIERTFYNALLGAMKPDGSDWAKYTPLSGQRLEGSEQCGMGLNCCNASGPRGLFTIPQTAVMQSEDGAYINFYIDGTYHLISPENQKFAIVQNTNYPVSGKIDLNLVLEKDENMEIALRVPFWSTNYKILINGNTEYEAKNVLPGNYTKLKRKWKNNDKISIEFEMQGKIHRSGNTHEYVAITRGPIVLCRDERIGKPALEAILTPIINEKGIIDLVKEESSDPEVYMIFSAQFIPESYTEQGSQPIKVNLCDYASAGNSSYSFPFFKVWLPQLYNPRNQD</sequence>
<evidence type="ECO:0008006" key="6">
    <source>
        <dbReference type="Google" id="ProtNLM"/>
    </source>
</evidence>
<dbReference type="AlphaFoldDB" id="A0A098C1Q9"/>
<gene>
    <name evidence="4" type="ORF">ING2E5B_1603</name>
</gene>
<dbReference type="Pfam" id="PF20736">
    <property type="entry name" value="Glyco_hydro127M"/>
    <property type="match status" value="1"/>
</dbReference>
<dbReference type="Gene3D" id="1.50.10.20">
    <property type="match status" value="1"/>
</dbReference>
<dbReference type="PATRIC" id="fig|1562970.3.peg.1593"/>
<evidence type="ECO:0000259" key="3">
    <source>
        <dbReference type="Pfam" id="PF20736"/>
    </source>
</evidence>
<dbReference type="SUPFAM" id="SSF48208">
    <property type="entry name" value="Six-hairpin glycosidases"/>
    <property type="match status" value="1"/>
</dbReference>
<dbReference type="KEGG" id="pbt:ING2E5B_1603"/>
<feature type="chain" id="PRO_5001939140" description="Non-reducing end beta-L-arabinofuranosidase" evidence="1">
    <location>
        <begin position="22"/>
        <end position="622"/>
    </location>
</feature>
<name>A0A098C1Q9_9BACT</name>
<dbReference type="InterPro" id="IPR049046">
    <property type="entry name" value="Beta-AFase-like_GH127_middle"/>
</dbReference>
<accession>A0A098C1Q9</accession>
<dbReference type="PANTHER" id="PTHR43465">
    <property type="entry name" value="DUF1680 DOMAIN PROTEIN (AFU_ORTHOLOGUE AFUA_1G08910)"/>
    <property type="match status" value="1"/>
</dbReference>
<dbReference type="OrthoDB" id="9757939at2"/>
<feature type="domain" description="Non-reducing end beta-L-arabinofuranosidase-like GH127 catalytic" evidence="2">
    <location>
        <begin position="62"/>
        <end position="393"/>
    </location>
</feature>
<feature type="domain" description="Non-reducing end beta-L-arabinofuranosidase-like GH127 middle" evidence="3">
    <location>
        <begin position="410"/>
        <end position="507"/>
    </location>
</feature>
<dbReference type="GO" id="GO:0005975">
    <property type="term" value="P:carbohydrate metabolic process"/>
    <property type="evidence" value="ECO:0007669"/>
    <property type="project" value="InterPro"/>
</dbReference>
<dbReference type="Pfam" id="PF07944">
    <property type="entry name" value="Beta-AFase-like_GH127_cat"/>
    <property type="match status" value="1"/>
</dbReference>
<dbReference type="InterPro" id="IPR012878">
    <property type="entry name" value="Beta-AFase-like_GH127_cat"/>
</dbReference>
<proteinExistence type="predicted"/>
<reference evidence="4 5" key="1">
    <citation type="submission" date="2014-08" db="EMBL/GenBank/DDBJ databases">
        <authorList>
            <person name="Wibberg D."/>
        </authorList>
    </citation>
    <scope>NUCLEOTIDE SEQUENCE [LARGE SCALE GENOMIC DNA]</scope>
    <source>
        <strain evidence="5">ING2-E5B</strain>
    </source>
</reference>
<dbReference type="PANTHER" id="PTHR43465:SF2">
    <property type="entry name" value="DUF1680 DOMAIN PROTEIN (AFU_ORTHOLOGUE AFUA_1G08910)"/>
    <property type="match status" value="1"/>
</dbReference>
<evidence type="ECO:0000313" key="4">
    <source>
        <dbReference type="EMBL" id="CEA16351.1"/>
    </source>
</evidence>
<dbReference type="Proteomes" id="UP000032417">
    <property type="component" value="Chromosome 1"/>
</dbReference>
<evidence type="ECO:0000313" key="5">
    <source>
        <dbReference type="Proteomes" id="UP000032417"/>
    </source>
</evidence>
<keyword evidence="5" id="KW-1185">Reference proteome</keyword>
<feature type="signal peptide" evidence="1">
    <location>
        <begin position="1"/>
        <end position="21"/>
    </location>
</feature>
<keyword evidence="1" id="KW-0732">Signal</keyword>